<dbReference type="EMBL" id="CP014841">
    <property type="protein sequence ID" value="AND67482.1"/>
    <property type="molecule type" value="Genomic_DNA"/>
</dbReference>
<dbReference type="Proteomes" id="UP000077255">
    <property type="component" value="Chromosome"/>
</dbReference>
<accession>A0A160MY28</accession>
<proteinExistence type="predicted"/>
<protein>
    <submittedName>
        <fullName evidence="2">Uncharacterized protein</fullName>
    </submittedName>
</protein>
<evidence type="ECO:0000256" key="1">
    <source>
        <dbReference type="SAM" id="MobiDB-lite"/>
    </source>
</evidence>
<gene>
    <name evidence="2" type="ORF">ATSB10_00280</name>
</gene>
<evidence type="ECO:0000313" key="3">
    <source>
        <dbReference type="Proteomes" id="UP000077255"/>
    </source>
</evidence>
<name>A0A160MY28_9GAMM</name>
<dbReference type="PATRIC" id="fig|445710.3.peg.28"/>
<dbReference type="AlphaFoldDB" id="A0A160MY28"/>
<reference evidence="2 3" key="1">
    <citation type="submission" date="2016-02" db="EMBL/GenBank/DDBJ databases">
        <title>Complete genome sequencing and analysis of ATSB10, Dyella thiooxydans isolated from rhizosphere soil of sunflower (Helianthus annuus L.).</title>
        <authorList>
            <person name="Lee Y."/>
            <person name="Hwangbo K."/>
            <person name="Chung H."/>
            <person name="Yoo J."/>
            <person name="Kim K.Y."/>
            <person name="Sa T.M."/>
            <person name="Um Y."/>
            <person name="Madhaiyan M."/>
        </authorList>
    </citation>
    <scope>NUCLEOTIDE SEQUENCE [LARGE SCALE GENOMIC DNA]</scope>
    <source>
        <strain evidence="2 3">ATSB10</strain>
    </source>
</reference>
<keyword evidence="3" id="KW-1185">Reference proteome</keyword>
<sequence length="195" mass="21290">MILTMLGACRGLPAAPKPHPEHAMETHPMTTPATSDPTRVQLSAQQAMERFLDLIRATRTLQDITPESMHEAMGVDIQSVSPDHYGYGQALPGNWAFSVERKDAGGAGPQVNLSFSPIPGKSASPEGACEPDFAHFADALLGMGFTRHASHGEHSRWLFDYFERPGMRVEVYPRTPRSDRGAPTGPICVDKVLIR</sequence>
<organism evidence="2 3">
    <name type="scientific">Dyella thiooxydans</name>
    <dbReference type="NCBI Taxonomy" id="445710"/>
    <lineage>
        <taxon>Bacteria</taxon>
        <taxon>Pseudomonadati</taxon>
        <taxon>Pseudomonadota</taxon>
        <taxon>Gammaproteobacteria</taxon>
        <taxon>Lysobacterales</taxon>
        <taxon>Rhodanobacteraceae</taxon>
        <taxon>Dyella</taxon>
    </lineage>
</organism>
<dbReference type="KEGG" id="dtx:ATSB10_00280"/>
<evidence type="ECO:0000313" key="2">
    <source>
        <dbReference type="EMBL" id="AND67482.1"/>
    </source>
</evidence>
<feature type="region of interest" description="Disordered" evidence="1">
    <location>
        <begin position="11"/>
        <end position="36"/>
    </location>
</feature>